<proteinExistence type="predicted"/>
<dbReference type="Pfam" id="PF10032">
    <property type="entry name" value="Pho88"/>
    <property type="match status" value="1"/>
</dbReference>
<dbReference type="AlphaFoldDB" id="A0A4S8MZC2"/>
<protein>
    <submittedName>
        <fullName evidence="1">Uncharacterized protein</fullName>
    </submittedName>
</protein>
<reference evidence="1 2" key="1">
    <citation type="journal article" date="2019" name="Nat. Ecol. Evol.">
        <title>Megaphylogeny resolves global patterns of mushroom evolution.</title>
        <authorList>
            <person name="Varga T."/>
            <person name="Krizsan K."/>
            <person name="Foldi C."/>
            <person name="Dima B."/>
            <person name="Sanchez-Garcia M."/>
            <person name="Sanchez-Ramirez S."/>
            <person name="Szollosi G.J."/>
            <person name="Szarkandi J.G."/>
            <person name="Papp V."/>
            <person name="Albert L."/>
            <person name="Andreopoulos W."/>
            <person name="Angelini C."/>
            <person name="Antonin V."/>
            <person name="Barry K.W."/>
            <person name="Bougher N.L."/>
            <person name="Buchanan P."/>
            <person name="Buyck B."/>
            <person name="Bense V."/>
            <person name="Catcheside P."/>
            <person name="Chovatia M."/>
            <person name="Cooper J."/>
            <person name="Damon W."/>
            <person name="Desjardin D."/>
            <person name="Finy P."/>
            <person name="Geml J."/>
            <person name="Haridas S."/>
            <person name="Hughes K."/>
            <person name="Justo A."/>
            <person name="Karasinski D."/>
            <person name="Kautmanova I."/>
            <person name="Kiss B."/>
            <person name="Kocsube S."/>
            <person name="Kotiranta H."/>
            <person name="LaButti K.M."/>
            <person name="Lechner B.E."/>
            <person name="Liimatainen K."/>
            <person name="Lipzen A."/>
            <person name="Lukacs Z."/>
            <person name="Mihaltcheva S."/>
            <person name="Morgado L.N."/>
            <person name="Niskanen T."/>
            <person name="Noordeloos M.E."/>
            <person name="Ohm R.A."/>
            <person name="Ortiz-Santana B."/>
            <person name="Ovrebo C."/>
            <person name="Racz N."/>
            <person name="Riley R."/>
            <person name="Savchenko A."/>
            <person name="Shiryaev A."/>
            <person name="Soop K."/>
            <person name="Spirin V."/>
            <person name="Szebenyi C."/>
            <person name="Tomsovsky M."/>
            <person name="Tulloss R.E."/>
            <person name="Uehling J."/>
            <person name="Grigoriev I.V."/>
            <person name="Vagvolgyi C."/>
            <person name="Papp T."/>
            <person name="Martin F.M."/>
            <person name="Miettinen O."/>
            <person name="Hibbett D.S."/>
            <person name="Nagy L.G."/>
        </authorList>
    </citation>
    <scope>NUCLEOTIDE SEQUENCE [LARGE SCALE GENOMIC DNA]</scope>
    <source>
        <strain evidence="1 2">CBS 962.96</strain>
    </source>
</reference>
<gene>
    <name evidence="1" type="ORF">K435DRAFT_787658</name>
</gene>
<dbReference type="PANTHER" id="PTHR28112">
    <property type="entry name" value="SRP-INDEPENDENT TARGETING PROTEIN 3"/>
    <property type="match status" value="1"/>
</dbReference>
<organism evidence="1 2">
    <name type="scientific">Dendrothele bispora (strain CBS 962.96)</name>
    <dbReference type="NCBI Taxonomy" id="1314807"/>
    <lineage>
        <taxon>Eukaryota</taxon>
        <taxon>Fungi</taxon>
        <taxon>Dikarya</taxon>
        <taxon>Basidiomycota</taxon>
        <taxon>Agaricomycotina</taxon>
        <taxon>Agaricomycetes</taxon>
        <taxon>Agaricomycetidae</taxon>
        <taxon>Agaricales</taxon>
        <taxon>Agaricales incertae sedis</taxon>
        <taxon>Dendrothele</taxon>
    </lineage>
</organism>
<evidence type="ECO:0000313" key="2">
    <source>
        <dbReference type="Proteomes" id="UP000297245"/>
    </source>
</evidence>
<accession>A0A4S8MZC2</accession>
<dbReference type="GO" id="GO:0005739">
    <property type="term" value="C:mitochondrion"/>
    <property type="evidence" value="ECO:0007669"/>
    <property type="project" value="TreeGrafter"/>
</dbReference>
<name>A0A4S8MZC2_DENBC</name>
<dbReference type="GO" id="GO:0045047">
    <property type="term" value="P:protein targeting to ER"/>
    <property type="evidence" value="ECO:0007669"/>
    <property type="project" value="InterPro"/>
</dbReference>
<dbReference type="GO" id="GO:0005783">
    <property type="term" value="C:endoplasmic reticulum"/>
    <property type="evidence" value="ECO:0007669"/>
    <property type="project" value="InterPro"/>
</dbReference>
<dbReference type="Proteomes" id="UP000297245">
    <property type="component" value="Unassembled WGS sequence"/>
</dbReference>
<dbReference type="PANTHER" id="PTHR28112:SF1">
    <property type="entry name" value="SRP-INDEPENDENT TARGETING PROTEIN 3"/>
    <property type="match status" value="1"/>
</dbReference>
<keyword evidence="2" id="KW-1185">Reference proteome</keyword>
<dbReference type="InterPro" id="IPR012098">
    <property type="entry name" value="SND3_fun"/>
</dbReference>
<dbReference type="OrthoDB" id="18139at2759"/>
<sequence length="141" mass="15579">MRSSVQNLVIFVGAMQYEPVAPMLPDQEPKLMTTTVRDYDLSDVSKLPCRDYIGITMIAFLHGYMTFTQPSPHPISYESQKLVRPVKPVRLQALGQKAGGDLKGPWKAGGGMFVVLTFSSSELSESRLSKCRPHEIGSGFT</sequence>
<evidence type="ECO:0000313" key="1">
    <source>
        <dbReference type="EMBL" id="THV08109.1"/>
    </source>
</evidence>
<dbReference type="EMBL" id="ML179035">
    <property type="protein sequence ID" value="THV08109.1"/>
    <property type="molecule type" value="Genomic_DNA"/>
</dbReference>